<dbReference type="EMBL" id="BSXS01000001">
    <property type="protein sequence ID" value="GME70114.1"/>
    <property type="molecule type" value="Genomic_DNA"/>
</dbReference>
<evidence type="ECO:0000313" key="2">
    <source>
        <dbReference type="Proteomes" id="UP001165064"/>
    </source>
</evidence>
<name>A0ACB5SR75_AMBMO</name>
<gene>
    <name evidence="1" type="ORF">Amon02_000003500</name>
</gene>
<proteinExistence type="predicted"/>
<evidence type="ECO:0000313" key="1">
    <source>
        <dbReference type="EMBL" id="GME70114.1"/>
    </source>
</evidence>
<comment type="caution">
    <text evidence="1">The sequence shown here is derived from an EMBL/GenBank/DDBJ whole genome shotgun (WGS) entry which is preliminary data.</text>
</comment>
<protein>
    <submittedName>
        <fullName evidence="1">Unnamed protein product</fullName>
    </submittedName>
</protein>
<keyword evidence="2" id="KW-1185">Reference proteome</keyword>
<dbReference type="Proteomes" id="UP001165064">
    <property type="component" value="Unassembled WGS sequence"/>
</dbReference>
<sequence length="1024" mass="113944">MTEAFLPMNDLGLSLDTHDTTTLSNVDPLTPTLKQHSSISTSSTSTRTLANSTYNTPYTLDPLKQQHNNNYSSPSMKTNNRLASEFNDTLSTIAVENCFDSSIDISPSPSSSFASPLLMQLQQDQPFTPHIQQQQKQQSTSALNSPSFNPTDLDSPCLQLNLNDLTGGAGSRLSSSSSSSSHKESFPRIKQVKEMLNTEDIYLKSLSALKTTYIDNIMHYETTPLFIKEFDNCVQMLIQEHGQLRDRMRTVYRKLIDNYNSVSSVPSSPTIAAGSDSDSPSLSNFHFQPNVNEEKYLLEFIEILRNAINVNVYCRYCSLFQKVTAFTEGKDVERFKRESIRIEGEFVVTDMTGGLINGVPVNPLDPRIDSRFISLIQMPTTRPARYALMLGSLRDKYSEGLSAAYFERAGKIFSEITDNVSRIDNFMKLTELNSSKNQLFKKMSKNWFNKNEKDVFPYPVFVENLDDLVMAGAFQLCWKENETFRSEHLSCFLFNTHLIFGKLNKNSVLDIKFIIPIKAIVNDSEFQVVPTPPVDSGFLYTKFPFKLNIQFEDDFKLYEVLCVFASAFEMELWKNKIMTKLNKLHLKPYTTPFAYTKEKNNKINSDSISPTDKNAAFEYTCYTPAMLNFYKMYRELRRPSIEQQQSQQPVRPPFPHRRNNTYPICKEPEEQASQVTIVLVKHFICKANADAQQRMASSRDMPESRLKRSASSTSYSSLSSKNKSQQFEVEVKHSDRAYYQKQMADLWSTELPKVEESLTLARSFSDIKLFSSFHSSSFSSSISSSSISTSNTTTNTAFTTPSTSSNSISSSAASSRSYSYGTPSLLQTASLPPTIQLTTVSPTSTSFGATQTTSQQQRLQSATGSLRHTLGSSNLISPPSLTSNGGSKSAGASPVPRTVARFDSLVEAAGGVDVIAESEGEGNSWSPLAPPPFGGSHQSNRSRAGSKSGSRSGSRHASFSLHRSKTNTRSSPNLQMNMTGNGGDVESLMSHGSTSSAASTVSTLKKKFSLRKLCKNFSTSSLIH</sequence>
<organism evidence="1 2">
    <name type="scientific">Ambrosiozyma monospora</name>
    <name type="common">Yeast</name>
    <name type="synonym">Endomycopsis monosporus</name>
    <dbReference type="NCBI Taxonomy" id="43982"/>
    <lineage>
        <taxon>Eukaryota</taxon>
        <taxon>Fungi</taxon>
        <taxon>Dikarya</taxon>
        <taxon>Ascomycota</taxon>
        <taxon>Saccharomycotina</taxon>
        <taxon>Pichiomycetes</taxon>
        <taxon>Pichiales</taxon>
        <taxon>Pichiaceae</taxon>
        <taxon>Ambrosiozyma</taxon>
    </lineage>
</organism>
<accession>A0ACB5SR75</accession>
<reference evidence="1" key="1">
    <citation type="submission" date="2023-04" db="EMBL/GenBank/DDBJ databases">
        <title>Ambrosiozyma monospora NBRC 10751.</title>
        <authorList>
            <person name="Ichikawa N."/>
            <person name="Sato H."/>
            <person name="Tonouchi N."/>
        </authorList>
    </citation>
    <scope>NUCLEOTIDE SEQUENCE</scope>
    <source>
        <strain evidence="1">NBRC 10751</strain>
    </source>
</reference>